<dbReference type="OrthoDB" id="18996at2759"/>
<accession>A0A2D3UTZ9</accession>
<dbReference type="STRING" id="112498.A0A2D3UTZ9"/>
<dbReference type="AlphaFoldDB" id="A0A2D3UTZ9"/>
<reference evidence="2 3" key="1">
    <citation type="submission" date="2016-03" db="EMBL/GenBank/DDBJ databases">
        <authorList>
            <person name="Ploux O."/>
        </authorList>
    </citation>
    <scope>NUCLEOTIDE SEQUENCE [LARGE SCALE GENOMIC DNA]</scope>
    <source>
        <strain evidence="2 3">URUG2</strain>
    </source>
</reference>
<proteinExistence type="predicted"/>
<dbReference type="Proteomes" id="UP000225277">
    <property type="component" value="Unassembled WGS sequence"/>
</dbReference>
<dbReference type="RefSeq" id="XP_023623243.1">
    <property type="nucleotide sequence ID" value="XM_023767475.1"/>
</dbReference>
<keyword evidence="3" id="KW-1185">Reference proteome</keyword>
<feature type="domain" description="DUF427" evidence="1">
    <location>
        <begin position="25"/>
        <end position="115"/>
    </location>
</feature>
<gene>
    <name evidence="2" type="ORF">RCC_02193</name>
</gene>
<evidence type="ECO:0000259" key="1">
    <source>
        <dbReference type="Pfam" id="PF04248"/>
    </source>
</evidence>
<dbReference type="EMBL" id="FJUY01000002">
    <property type="protein sequence ID" value="CZT16350.1"/>
    <property type="molecule type" value="Genomic_DNA"/>
</dbReference>
<dbReference type="PANTHER" id="PTHR43058">
    <property type="entry name" value="SLR0655 PROTEIN"/>
    <property type="match status" value="1"/>
</dbReference>
<sequence length="157" mass="17936">MSSTKLNPKNFPRPPLCERTSRHLQIKWKGEVVADTKDCEGGAFWVLETFHPPTYYISPSALKMPIEKSSSRSTYCEWKGNATYWDIAGVKGKCWSYENPSDRFKGIKDYLSFYAAPWDCYVDGEKVEAQPGDFYGGWMTSDIEQESVKGAPGTRHW</sequence>
<dbReference type="InterPro" id="IPR007361">
    <property type="entry name" value="DUF427"/>
</dbReference>
<evidence type="ECO:0000313" key="2">
    <source>
        <dbReference type="EMBL" id="CZT16350.1"/>
    </source>
</evidence>
<protein>
    <recommendedName>
        <fullName evidence="1">DUF427 domain-containing protein</fullName>
    </recommendedName>
</protein>
<dbReference type="Pfam" id="PF04248">
    <property type="entry name" value="NTP_transf_9"/>
    <property type="match status" value="1"/>
</dbReference>
<organism evidence="2 3">
    <name type="scientific">Ramularia collo-cygni</name>
    <dbReference type="NCBI Taxonomy" id="112498"/>
    <lineage>
        <taxon>Eukaryota</taxon>
        <taxon>Fungi</taxon>
        <taxon>Dikarya</taxon>
        <taxon>Ascomycota</taxon>
        <taxon>Pezizomycotina</taxon>
        <taxon>Dothideomycetes</taxon>
        <taxon>Dothideomycetidae</taxon>
        <taxon>Mycosphaerellales</taxon>
        <taxon>Mycosphaerellaceae</taxon>
        <taxon>Ramularia</taxon>
    </lineage>
</organism>
<name>A0A2D3UTZ9_9PEZI</name>
<dbReference type="InterPro" id="IPR038694">
    <property type="entry name" value="DUF427_sf"/>
</dbReference>
<dbReference type="Gene3D" id="2.170.150.40">
    <property type="entry name" value="Domain of unknown function (DUF427)"/>
    <property type="match status" value="1"/>
</dbReference>
<evidence type="ECO:0000313" key="3">
    <source>
        <dbReference type="Proteomes" id="UP000225277"/>
    </source>
</evidence>
<dbReference type="GeneID" id="35597414"/>
<dbReference type="PANTHER" id="PTHR43058:SF1">
    <property type="entry name" value="DUF427 DOMAIN-CONTAINING PROTEIN"/>
    <property type="match status" value="1"/>
</dbReference>